<dbReference type="PANTHER" id="PTHR12526:SF636">
    <property type="entry name" value="BLL3647 PROTEIN"/>
    <property type="match status" value="1"/>
</dbReference>
<dbReference type="OrthoDB" id="9790710at2"/>
<dbReference type="AlphaFoldDB" id="A0A327JIU6"/>
<dbReference type="CDD" id="cd03801">
    <property type="entry name" value="GT4_PimA-like"/>
    <property type="match status" value="1"/>
</dbReference>
<reference evidence="2 3" key="1">
    <citation type="submission" date="2017-07" db="EMBL/GenBank/DDBJ databases">
        <title>Draft Genome Sequences of Select Purple Nonsulfur Bacteria.</title>
        <authorList>
            <person name="Lasarre B."/>
            <person name="Mckinlay J.B."/>
        </authorList>
    </citation>
    <scope>NUCLEOTIDE SEQUENCE [LARGE SCALE GENOMIC DNA]</scope>
    <source>
        <strain evidence="2 3">DSM 11290</strain>
    </source>
</reference>
<accession>A0A327JIU6</accession>
<evidence type="ECO:0000259" key="1">
    <source>
        <dbReference type="Pfam" id="PF00534"/>
    </source>
</evidence>
<proteinExistence type="predicted"/>
<keyword evidence="3" id="KW-1185">Reference proteome</keyword>
<name>A0A327JIU6_9HYPH</name>
<evidence type="ECO:0000313" key="2">
    <source>
        <dbReference type="EMBL" id="RAI25636.1"/>
    </source>
</evidence>
<dbReference type="Proteomes" id="UP000249299">
    <property type="component" value="Unassembled WGS sequence"/>
</dbReference>
<evidence type="ECO:0000313" key="3">
    <source>
        <dbReference type="Proteomes" id="UP000249299"/>
    </source>
</evidence>
<organism evidence="2 3">
    <name type="scientific">Rhodobium orientis</name>
    <dbReference type="NCBI Taxonomy" id="34017"/>
    <lineage>
        <taxon>Bacteria</taxon>
        <taxon>Pseudomonadati</taxon>
        <taxon>Pseudomonadota</taxon>
        <taxon>Alphaproteobacteria</taxon>
        <taxon>Hyphomicrobiales</taxon>
        <taxon>Rhodobiaceae</taxon>
        <taxon>Rhodobium</taxon>
    </lineage>
</organism>
<dbReference type="RefSeq" id="WP_111435649.1">
    <property type="nucleotide sequence ID" value="NZ_JACIGG010000024.1"/>
</dbReference>
<dbReference type="SUPFAM" id="SSF53756">
    <property type="entry name" value="UDP-Glycosyltransferase/glycogen phosphorylase"/>
    <property type="match status" value="1"/>
</dbReference>
<dbReference type="EMBL" id="NPEV01000043">
    <property type="protein sequence ID" value="RAI25636.1"/>
    <property type="molecule type" value="Genomic_DNA"/>
</dbReference>
<feature type="domain" description="Glycosyl transferase family 1" evidence="1">
    <location>
        <begin position="219"/>
        <end position="385"/>
    </location>
</feature>
<protein>
    <submittedName>
        <fullName evidence="2">Colanic acid biosynthesis glycosyltransferase WcaL</fullName>
    </submittedName>
</protein>
<comment type="caution">
    <text evidence="2">The sequence shown here is derived from an EMBL/GenBank/DDBJ whole genome shotgun (WGS) entry which is preliminary data.</text>
</comment>
<gene>
    <name evidence="2" type="ORF">CH339_17310</name>
</gene>
<dbReference type="Pfam" id="PF00534">
    <property type="entry name" value="Glycos_transf_1"/>
    <property type="match status" value="1"/>
</dbReference>
<dbReference type="GO" id="GO:0016757">
    <property type="term" value="F:glycosyltransferase activity"/>
    <property type="evidence" value="ECO:0007669"/>
    <property type="project" value="InterPro"/>
</dbReference>
<sequence>MSRVAVVLKGYPRLSETFIAQEIRELEKRGLDQIIVSLRHPTDPHLHDIHREIEAPVVYLPEYLKDDPARVRAARTWADGQPGTAAARAVFERDLARDRSASRHRRWGQALVLAHELPADVTRLHSHFLHTPASVTRYAAMIRGLPWSFSAHAKDIWTLEEWELSEKIASADWGATCTRFNADFLNALADRPGKVDLVYHGLDLSRFPASVPARSDRDGSADKPVRILSVGRAVEKKGYDDLLKALSRLPTDFHWTFTHIGGGALSKKLMSLGEKLGVADRVTWKGAQPRSEVIDAARNVDLFVLASRITKSGDRDGLPNVLMEAQLMGVAAIGTAVSAIPELILDGETGLLTPEHDPAALAEAIVALGRDPARRATLAKAGRERVRRHFSTEPGIDHLARRFGLEERQRPAAE</sequence>
<dbReference type="Gene3D" id="3.40.50.2000">
    <property type="entry name" value="Glycogen Phosphorylase B"/>
    <property type="match status" value="2"/>
</dbReference>
<keyword evidence="2" id="KW-0808">Transferase</keyword>
<dbReference type="PANTHER" id="PTHR12526">
    <property type="entry name" value="GLYCOSYLTRANSFERASE"/>
    <property type="match status" value="1"/>
</dbReference>
<dbReference type="InterPro" id="IPR001296">
    <property type="entry name" value="Glyco_trans_1"/>
</dbReference>